<dbReference type="Proteomes" id="UP000003786">
    <property type="component" value="Chromosome 3"/>
</dbReference>
<dbReference type="KEGG" id="tot:TOT_030000748"/>
<dbReference type="GeneID" id="20715901"/>
<feature type="signal peptide" evidence="1">
    <location>
        <begin position="1"/>
        <end position="17"/>
    </location>
</feature>
<name>J4C433_THEOR</name>
<evidence type="ECO:0000313" key="3">
    <source>
        <dbReference type="Proteomes" id="UP000003786"/>
    </source>
</evidence>
<keyword evidence="3" id="KW-1185">Reference proteome</keyword>
<proteinExistence type="predicted"/>
<protein>
    <submittedName>
        <fullName evidence="2">Uncharacterized protein</fullName>
    </submittedName>
</protein>
<evidence type="ECO:0000256" key="1">
    <source>
        <dbReference type="SAM" id="SignalP"/>
    </source>
</evidence>
<accession>J4C433</accession>
<dbReference type="EMBL" id="AP011948">
    <property type="protein sequence ID" value="BAM41486.1"/>
    <property type="molecule type" value="Genomic_DNA"/>
</dbReference>
<gene>
    <name evidence="2" type="ORF">TOT_030000748</name>
</gene>
<dbReference type="AlphaFoldDB" id="J4C433"/>
<dbReference type="RefSeq" id="XP_009691787.1">
    <property type="nucleotide sequence ID" value="XM_009693492.1"/>
</dbReference>
<organism evidence="2 3">
    <name type="scientific">Theileria orientalis strain Shintoku</name>
    <dbReference type="NCBI Taxonomy" id="869250"/>
    <lineage>
        <taxon>Eukaryota</taxon>
        <taxon>Sar</taxon>
        <taxon>Alveolata</taxon>
        <taxon>Apicomplexa</taxon>
        <taxon>Aconoidasida</taxon>
        <taxon>Piroplasmida</taxon>
        <taxon>Theileriidae</taxon>
        <taxon>Theileria</taxon>
    </lineage>
</organism>
<reference evidence="2 3" key="1">
    <citation type="journal article" date="2012" name="MBio">
        <title>Comparative genome analysis of three eukaryotic parasites with differing abilities to transform leukocytes reveals key mediators of Theileria-induced leukocyte transformation.</title>
        <authorList>
            <person name="Hayashida K."/>
            <person name="Hara Y."/>
            <person name="Abe T."/>
            <person name="Yamasaki C."/>
            <person name="Toyoda A."/>
            <person name="Kosuge T."/>
            <person name="Suzuki Y."/>
            <person name="Sato Y."/>
            <person name="Kawashima S."/>
            <person name="Katayama T."/>
            <person name="Wakaguri H."/>
            <person name="Inoue N."/>
            <person name="Homma K."/>
            <person name="Tada-Umezaki M."/>
            <person name="Yagi Y."/>
            <person name="Fujii Y."/>
            <person name="Habara T."/>
            <person name="Kanehisa M."/>
            <person name="Watanabe H."/>
            <person name="Ito K."/>
            <person name="Gojobori T."/>
            <person name="Sugawara H."/>
            <person name="Imanishi T."/>
            <person name="Weir W."/>
            <person name="Gardner M."/>
            <person name="Pain A."/>
            <person name="Shiels B."/>
            <person name="Hattori M."/>
            <person name="Nene V."/>
            <person name="Sugimoto C."/>
        </authorList>
    </citation>
    <scope>NUCLEOTIDE SEQUENCE [LARGE SCALE GENOMIC DNA]</scope>
    <source>
        <strain evidence="2 3">Shintoku</strain>
    </source>
</reference>
<feature type="chain" id="PRO_5003778147" evidence="1">
    <location>
        <begin position="18"/>
        <end position="147"/>
    </location>
</feature>
<dbReference type="VEuPathDB" id="PiroplasmaDB:TOT_030000748"/>
<sequence length="147" mass="16456">MLAVGVLKLLIGISVLSQYKLWTLAHGQNSSTAWFITYAPPENGDQDTLEAWLYGPLKTPPILGQDCPLKWLYGPFFTQRPAYKLPEAKEEVKTAVCAPVMEVAHKRDPEIEVNDPQDKWLQGPEPDYLVNSGSEGNVYMDHSIPTE</sequence>
<evidence type="ECO:0000313" key="2">
    <source>
        <dbReference type="EMBL" id="BAM41486.1"/>
    </source>
</evidence>
<keyword evidence="1" id="KW-0732">Signal</keyword>